<reference evidence="4" key="1">
    <citation type="submission" date="2023-05" db="EMBL/GenBank/DDBJ databases">
        <authorList>
            <person name="Huff M."/>
        </authorList>
    </citation>
    <scope>NUCLEOTIDE SEQUENCE</scope>
</reference>
<protein>
    <submittedName>
        <fullName evidence="4">Uncharacterized protein</fullName>
    </submittedName>
</protein>
<evidence type="ECO:0000256" key="1">
    <source>
        <dbReference type="ARBA" id="ARBA00009861"/>
    </source>
</evidence>
<keyword evidence="2" id="KW-0808">Transferase</keyword>
<proteinExistence type="inferred from homology"/>
<dbReference type="PANTHER" id="PTHR31623">
    <property type="entry name" value="F21J9.9"/>
    <property type="match status" value="1"/>
</dbReference>
<sequence>MKVKIVSRKLIKPGTPTPQNLRTYKISSMDELNPTMYVIGILYYSSSPNIGHLENSLAQILPQFYPFAGRYIKEDHLVNCSDQGAEFVEAEVDCDLLEITGSGAERGELNDLLPLEVGAADQLTDPILSVQITKFECGGTAIGTCISHRLIDACSLGTFLSAWSKASLGDKGEPIIPNFDFPLYFPAENLGILDFGIERTRDTKHVSKKILFDKKAIATLRDGVSHLFKNNERPASRVLVVTAFLMEALLRSDRAKHGQPRPFIMAQAVNIRERTIPPLSKYSIGNLVSLATLDYSADESKSMDYERFVTLLADSVKKAVSDCTKIFSNREDGHKIMVDFMVSTSEKTLDSSINGIWFTDWSKFSFYEADFGFGKPIWTSTANIPIKNHVTLLNTKENDGIEAWVNLHEEDMVYFERDEEIMKLTT</sequence>
<evidence type="ECO:0000256" key="2">
    <source>
        <dbReference type="ARBA" id="ARBA00022679"/>
    </source>
</evidence>
<evidence type="ECO:0000313" key="4">
    <source>
        <dbReference type="EMBL" id="CAI9777077.1"/>
    </source>
</evidence>
<comment type="similarity">
    <text evidence="1">Belongs to the plant acyltransferase family.</text>
</comment>
<accession>A0AAD1ZWQ3</accession>
<dbReference type="AlphaFoldDB" id="A0AAD1ZWQ3"/>
<keyword evidence="3" id="KW-0012">Acyltransferase</keyword>
<keyword evidence="5" id="KW-1185">Reference proteome</keyword>
<dbReference type="EMBL" id="OU503050">
    <property type="protein sequence ID" value="CAI9777077.1"/>
    <property type="molecule type" value="Genomic_DNA"/>
</dbReference>
<organism evidence="4 5">
    <name type="scientific">Fraxinus pennsylvanica</name>
    <dbReference type="NCBI Taxonomy" id="56036"/>
    <lineage>
        <taxon>Eukaryota</taxon>
        <taxon>Viridiplantae</taxon>
        <taxon>Streptophyta</taxon>
        <taxon>Embryophyta</taxon>
        <taxon>Tracheophyta</taxon>
        <taxon>Spermatophyta</taxon>
        <taxon>Magnoliopsida</taxon>
        <taxon>eudicotyledons</taxon>
        <taxon>Gunneridae</taxon>
        <taxon>Pentapetalae</taxon>
        <taxon>asterids</taxon>
        <taxon>lamiids</taxon>
        <taxon>Lamiales</taxon>
        <taxon>Oleaceae</taxon>
        <taxon>Oleeae</taxon>
        <taxon>Fraxinus</taxon>
    </lineage>
</organism>
<dbReference type="InterPro" id="IPR023213">
    <property type="entry name" value="CAT-like_dom_sf"/>
</dbReference>
<evidence type="ECO:0000256" key="3">
    <source>
        <dbReference type="ARBA" id="ARBA00023315"/>
    </source>
</evidence>
<dbReference type="GO" id="GO:0016746">
    <property type="term" value="F:acyltransferase activity"/>
    <property type="evidence" value="ECO:0007669"/>
    <property type="project" value="UniProtKB-KW"/>
</dbReference>
<evidence type="ECO:0000313" key="5">
    <source>
        <dbReference type="Proteomes" id="UP000834106"/>
    </source>
</evidence>
<dbReference type="Proteomes" id="UP000834106">
    <property type="component" value="Chromosome 15"/>
</dbReference>
<name>A0AAD1ZWQ3_9LAMI</name>
<dbReference type="Pfam" id="PF02458">
    <property type="entry name" value="Transferase"/>
    <property type="match status" value="1"/>
</dbReference>
<dbReference type="PANTHER" id="PTHR31623:SF124">
    <property type="entry name" value="VINORINE SYNTHASE-RELATED"/>
    <property type="match status" value="1"/>
</dbReference>
<gene>
    <name evidence="4" type="ORF">FPE_LOCUS24507</name>
</gene>
<dbReference type="Gene3D" id="3.30.559.10">
    <property type="entry name" value="Chloramphenicol acetyltransferase-like domain"/>
    <property type="match status" value="2"/>
</dbReference>